<dbReference type="EMBL" id="QNVH01000008">
    <property type="protein sequence ID" value="TDA39681.1"/>
    <property type="molecule type" value="Genomic_DNA"/>
</dbReference>
<dbReference type="GO" id="GO:0046872">
    <property type="term" value="F:metal ion binding"/>
    <property type="evidence" value="ECO:0007669"/>
    <property type="project" value="UniProtKB-KW"/>
</dbReference>
<evidence type="ECO:0000256" key="2">
    <source>
        <dbReference type="ARBA" id="ARBA00022485"/>
    </source>
</evidence>
<dbReference type="InterPro" id="IPR011898">
    <property type="entry name" value="PorD_KorD"/>
</dbReference>
<dbReference type="PANTHER" id="PTHR43724">
    <property type="entry name" value="PYRUVATE SYNTHASE SUBUNIT PORD"/>
    <property type="match status" value="1"/>
</dbReference>
<evidence type="ECO:0000256" key="3">
    <source>
        <dbReference type="ARBA" id="ARBA00022723"/>
    </source>
</evidence>
<comment type="caution">
    <text evidence="9">The sequence shown here is derived from an EMBL/GenBank/DDBJ whole genome shotgun (WGS) entry which is preliminary data.</text>
</comment>
<dbReference type="PANTHER" id="PTHR43724:SF1">
    <property type="entry name" value="PYRUVATE SYNTHASE SUBUNIT PORD"/>
    <property type="match status" value="1"/>
</dbReference>
<feature type="domain" description="4Fe-4S ferredoxin-type" evidence="8">
    <location>
        <begin position="33"/>
        <end position="62"/>
    </location>
</feature>
<dbReference type="SUPFAM" id="SSF54862">
    <property type="entry name" value="4Fe-4S ferredoxins"/>
    <property type="match status" value="1"/>
</dbReference>
<keyword evidence="6" id="KW-0408">Iron</keyword>
<evidence type="ECO:0000256" key="4">
    <source>
        <dbReference type="ARBA" id="ARBA00022737"/>
    </source>
</evidence>
<feature type="domain" description="4Fe-4S ferredoxin-type" evidence="8">
    <location>
        <begin position="63"/>
        <end position="92"/>
    </location>
</feature>
<evidence type="ECO:0000256" key="6">
    <source>
        <dbReference type="ARBA" id="ARBA00023004"/>
    </source>
</evidence>
<keyword evidence="5" id="KW-0813">Transport</keyword>
<evidence type="ECO:0000256" key="7">
    <source>
        <dbReference type="ARBA" id="ARBA00023014"/>
    </source>
</evidence>
<organism evidence="9 10">
    <name type="scientific">Thermoproteota archaeon</name>
    <dbReference type="NCBI Taxonomy" id="2056631"/>
    <lineage>
        <taxon>Archaea</taxon>
        <taxon>Thermoproteota</taxon>
    </lineage>
</organism>
<accession>A0A523BFF5</accession>
<reference evidence="9 10" key="1">
    <citation type="journal article" date="2019" name="Nat. Microbiol.">
        <title>Expanding anaerobic alkane metabolism in the domain of Archaea.</title>
        <authorList>
            <person name="Wang Y."/>
            <person name="Wegener G."/>
            <person name="Hou J."/>
            <person name="Wang F."/>
            <person name="Xiao X."/>
        </authorList>
    </citation>
    <scope>NUCLEOTIDE SEQUENCE [LARGE SCALE GENOMIC DNA]</scope>
    <source>
        <strain evidence="9">WYZ-LMO10</strain>
    </source>
</reference>
<name>A0A523BFF5_9CREN</name>
<dbReference type="Pfam" id="PF14697">
    <property type="entry name" value="Fer4_21"/>
    <property type="match status" value="1"/>
</dbReference>
<keyword evidence="5" id="KW-0249">Electron transport</keyword>
<evidence type="ECO:0000313" key="10">
    <source>
        <dbReference type="Proteomes" id="UP000315399"/>
    </source>
</evidence>
<sequence length="93" mass="10263">MSRLKGWKEIPIGGTIVEPGSSVEFDVSSWRTFRPVFDKKKCTKCGMCWIFCPEGAIKINDDGTYDVNLSYCKGCGICQKACAVKAITMVKEG</sequence>
<dbReference type="GO" id="GO:0051539">
    <property type="term" value="F:4 iron, 4 sulfur cluster binding"/>
    <property type="evidence" value="ECO:0007669"/>
    <property type="project" value="UniProtKB-KW"/>
</dbReference>
<keyword evidence="2" id="KW-0004">4Fe-4S</keyword>
<dbReference type="AlphaFoldDB" id="A0A523BFF5"/>
<dbReference type="GO" id="GO:0016625">
    <property type="term" value="F:oxidoreductase activity, acting on the aldehyde or oxo group of donors, iron-sulfur protein as acceptor"/>
    <property type="evidence" value="ECO:0007669"/>
    <property type="project" value="InterPro"/>
</dbReference>
<dbReference type="Proteomes" id="UP000315399">
    <property type="component" value="Unassembled WGS sequence"/>
</dbReference>
<evidence type="ECO:0000259" key="8">
    <source>
        <dbReference type="PROSITE" id="PS51379"/>
    </source>
</evidence>
<dbReference type="Gene3D" id="3.30.70.20">
    <property type="match status" value="1"/>
</dbReference>
<dbReference type="InterPro" id="IPR017896">
    <property type="entry name" value="4Fe4S_Fe-S-bd"/>
</dbReference>
<evidence type="ECO:0000313" key="9">
    <source>
        <dbReference type="EMBL" id="TDA39681.1"/>
    </source>
</evidence>
<protein>
    <submittedName>
        <fullName evidence="9">Ferredoxin</fullName>
    </submittedName>
</protein>
<keyword evidence="4" id="KW-0677">Repeat</keyword>
<keyword evidence="7" id="KW-0411">Iron-sulfur</keyword>
<dbReference type="NCBIfam" id="TIGR02179">
    <property type="entry name" value="PorD_KorD"/>
    <property type="match status" value="1"/>
</dbReference>
<evidence type="ECO:0000256" key="1">
    <source>
        <dbReference type="ARBA" id="ARBA00001966"/>
    </source>
</evidence>
<gene>
    <name evidence="9" type="ORF">DSO08_01650</name>
</gene>
<comment type="cofactor">
    <cofactor evidence="1">
        <name>[4Fe-4S] cluster</name>
        <dbReference type="ChEBI" id="CHEBI:49883"/>
    </cofactor>
</comment>
<dbReference type="PROSITE" id="PS51379">
    <property type="entry name" value="4FE4S_FER_2"/>
    <property type="match status" value="2"/>
</dbReference>
<keyword evidence="3" id="KW-0479">Metal-binding</keyword>
<evidence type="ECO:0000256" key="5">
    <source>
        <dbReference type="ARBA" id="ARBA00022982"/>
    </source>
</evidence>
<proteinExistence type="predicted"/>